<reference evidence="1" key="1">
    <citation type="journal article" date="2018" name="Nat. Plants">
        <title>Whole-genome landscape of Medicago truncatula symbiotic genes.</title>
        <authorList>
            <person name="Pecrix Y."/>
            <person name="Gamas P."/>
            <person name="Carrere S."/>
        </authorList>
    </citation>
    <scope>NUCLEOTIDE SEQUENCE</scope>
    <source>
        <tissue evidence="1">Leaves</tissue>
    </source>
</reference>
<dbReference type="Proteomes" id="UP000265566">
    <property type="component" value="Chromosome 7"/>
</dbReference>
<comment type="caution">
    <text evidence="1">The sequence shown here is derived from an EMBL/GenBank/DDBJ whole genome shotgun (WGS) entry which is preliminary data.</text>
</comment>
<dbReference type="AlphaFoldDB" id="A0A396GY63"/>
<sequence>MRGENVRDQKNTSEQYHIKVCTKNPCYAEVIVKTFISMRHFEFY</sequence>
<gene>
    <name evidence="1" type="ORF">MtrunA17_Chr7g0230911</name>
</gene>
<dbReference type="Gramene" id="rna39747">
    <property type="protein sequence ID" value="RHN45418.1"/>
    <property type="gene ID" value="gene39747"/>
</dbReference>
<dbReference type="EMBL" id="PSQE01000007">
    <property type="protein sequence ID" value="RHN45418.1"/>
    <property type="molecule type" value="Genomic_DNA"/>
</dbReference>
<organism evidence="1">
    <name type="scientific">Medicago truncatula</name>
    <name type="common">Barrel medic</name>
    <name type="synonym">Medicago tribuloides</name>
    <dbReference type="NCBI Taxonomy" id="3880"/>
    <lineage>
        <taxon>Eukaryota</taxon>
        <taxon>Viridiplantae</taxon>
        <taxon>Streptophyta</taxon>
        <taxon>Embryophyta</taxon>
        <taxon>Tracheophyta</taxon>
        <taxon>Spermatophyta</taxon>
        <taxon>Magnoliopsida</taxon>
        <taxon>eudicotyledons</taxon>
        <taxon>Gunneridae</taxon>
        <taxon>Pentapetalae</taxon>
        <taxon>rosids</taxon>
        <taxon>fabids</taxon>
        <taxon>Fabales</taxon>
        <taxon>Fabaceae</taxon>
        <taxon>Papilionoideae</taxon>
        <taxon>50 kb inversion clade</taxon>
        <taxon>NPAAA clade</taxon>
        <taxon>Hologalegina</taxon>
        <taxon>IRL clade</taxon>
        <taxon>Trifolieae</taxon>
        <taxon>Medicago</taxon>
    </lineage>
</organism>
<accession>A0A396GY63</accession>
<proteinExistence type="predicted"/>
<protein>
    <submittedName>
        <fullName evidence="1">Uncharacterized protein</fullName>
    </submittedName>
</protein>
<evidence type="ECO:0000313" key="1">
    <source>
        <dbReference type="EMBL" id="RHN45418.1"/>
    </source>
</evidence>
<name>A0A396GY63_MEDTR</name>